<gene>
    <name evidence="1" type="ORF">DTL42_20340</name>
</gene>
<dbReference type="Proteomes" id="UP000253562">
    <property type="component" value="Unassembled WGS sequence"/>
</dbReference>
<dbReference type="Gene3D" id="3.30.1660.10">
    <property type="entry name" value="Flavin-binding protein dodecin"/>
    <property type="match status" value="1"/>
</dbReference>
<evidence type="ECO:0008006" key="3">
    <source>
        <dbReference type="Google" id="ProtNLM"/>
    </source>
</evidence>
<sequence length="95" mass="10797">MSASQEKKNQNHFEHSDIIRIIGHSHKSFDDAVEMAIKQLTSPQPGHDHHPNRKLVAFKIVEMGGALEHDPQQKNCDIIHFSVTMDIEARHVHSS</sequence>
<dbReference type="AlphaFoldDB" id="A0A368KLT3"/>
<protein>
    <recommendedName>
        <fullName evidence="3">Dodecin domain-containing protein</fullName>
    </recommendedName>
</protein>
<evidence type="ECO:0000313" key="2">
    <source>
        <dbReference type="Proteomes" id="UP000253562"/>
    </source>
</evidence>
<evidence type="ECO:0000313" key="1">
    <source>
        <dbReference type="EMBL" id="RCS42181.1"/>
    </source>
</evidence>
<dbReference type="InterPro" id="IPR025543">
    <property type="entry name" value="Dodecin-like"/>
</dbReference>
<dbReference type="EMBL" id="QPEX01000044">
    <property type="protein sequence ID" value="RCS42181.1"/>
    <property type="molecule type" value="Genomic_DNA"/>
</dbReference>
<comment type="caution">
    <text evidence="1">The sequence shown here is derived from an EMBL/GenBank/DDBJ whole genome shotgun (WGS) entry which is preliminary data.</text>
</comment>
<accession>A0A368KLT3</accession>
<organism evidence="1 2">
    <name type="scientific">Bremerella cremea</name>
    <dbReference type="NCBI Taxonomy" id="1031537"/>
    <lineage>
        <taxon>Bacteria</taxon>
        <taxon>Pseudomonadati</taxon>
        <taxon>Planctomycetota</taxon>
        <taxon>Planctomycetia</taxon>
        <taxon>Pirellulales</taxon>
        <taxon>Pirellulaceae</taxon>
        <taxon>Bremerella</taxon>
    </lineage>
</organism>
<dbReference type="RefSeq" id="WP_114371506.1">
    <property type="nucleotide sequence ID" value="NZ_QPEX01000044.1"/>
</dbReference>
<name>A0A368KLT3_9BACT</name>
<dbReference type="OrthoDB" id="9903728at2"/>
<reference evidence="1 2" key="1">
    <citation type="submission" date="2018-07" db="EMBL/GenBank/DDBJ databases">
        <title>Comparative genomes isolates from brazilian mangrove.</title>
        <authorList>
            <person name="De Araujo J.E."/>
            <person name="Taketani R.G."/>
            <person name="Silva M.C.P."/>
            <person name="Lourenco M.V."/>
            <person name="Oliveira V.M."/>
            <person name="Andreote F.D."/>
        </authorList>
    </citation>
    <scope>NUCLEOTIDE SEQUENCE [LARGE SCALE GENOMIC DNA]</scope>
    <source>
        <strain evidence="1 2">HEX PRIS-MGV</strain>
    </source>
</reference>
<proteinExistence type="predicted"/>